<name>A0A1G1VF49_9BACT</name>
<evidence type="ECO:0008006" key="4">
    <source>
        <dbReference type="Google" id="ProtNLM"/>
    </source>
</evidence>
<organism evidence="2 3">
    <name type="scientific">Candidatus Blackburnbacteria bacterium RIFCSPLOWO2_01_FULL_40_20</name>
    <dbReference type="NCBI Taxonomy" id="1797519"/>
    <lineage>
        <taxon>Bacteria</taxon>
        <taxon>Candidatus Blackburniibacteriota</taxon>
    </lineage>
</organism>
<keyword evidence="1" id="KW-0812">Transmembrane</keyword>
<evidence type="ECO:0000313" key="3">
    <source>
        <dbReference type="Proteomes" id="UP000178659"/>
    </source>
</evidence>
<evidence type="ECO:0000313" key="2">
    <source>
        <dbReference type="EMBL" id="OGY13842.1"/>
    </source>
</evidence>
<reference evidence="2 3" key="1">
    <citation type="journal article" date="2016" name="Nat. Commun.">
        <title>Thousands of microbial genomes shed light on interconnected biogeochemical processes in an aquifer system.</title>
        <authorList>
            <person name="Anantharaman K."/>
            <person name="Brown C.T."/>
            <person name="Hug L.A."/>
            <person name="Sharon I."/>
            <person name="Castelle C.J."/>
            <person name="Probst A.J."/>
            <person name="Thomas B.C."/>
            <person name="Singh A."/>
            <person name="Wilkins M.J."/>
            <person name="Karaoz U."/>
            <person name="Brodie E.L."/>
            <person name="Williams K.H."/>
            <person name="Hubbard S.S."/>
            <person name="Banfield J.F."/>
        </authorList>
    </citation>
    <scope>NUCLEOTIDE SEQUENCE [LARGE SCALE GENOMIC DNA]</scope>
</reference>
<dbReference type="EMBL" id="MHCC01000008">
    <property type="protein sequence ID" value="OGY13842.1"/>
    <property type="molecule type" value="Genomic_DNA"/>
</dbReference>
<accession>A0A1G1VF49</accession>
<dbReference type="AlphaFoldDB" id="A0A1G1VF49"/>
<protein>
    <recommendedName>
        <fullName evidence="4">DUF4446 domain-containing protein</fullName>
    </recommendedName>
</protein>
<dbReference type="InterPro" id="IPR027981">
    <property type="entry name" value="DUF4446"/>
</dbReference>
<dbReference type="Pfam" id="PF14584">
    <property type="entry name" value="DUF4446"/>
    <property type="match status" value="1"/>
</dbReference>
<keyword evidence="1" id="KW-1133">Transmembrane helix</keyword>
<sequence length="158" mass="17581">MLLNGGLEFLFPIVFVWLGALSYLTYKVSDRYIRLKGESGKEDLASVLGKLSENQTKFGNQIKSLEESLIVQEQKGITGVQRVGLVRFNPFSETGGDQSFALALLNGKDNGVVLLSLHGREGTRVYVKPVKEGESTYELSKEERQAIEEARKAEKQKV</sequence>
<comment type="caution">
    <text evidence="2">The sequence shown here is derived from an EMBL/GenBank/DDBJ whole genome shotgun (WGS) entry which is preliminary data.</text>
</comment>
<proteinExistence type="predicted"/>
<feature type="transmembrane region" description="Helical" evidence="1">
    <location>
        <begin position="6"/>
        <end position="26"/>
    </location>
</feature>
<gene>
    <name evidence="2" type="ORF">A3A77_03635</name>
</gene>
<evidence type="ECO:0000256" key="1">
    <source>
        <dbReference type="SAM" id="Phobius"/>
    </source>
</evidence>
<dbReference type="Proteomes" id="UP000178659">
    <property type="component" value="Unassembled WGS sequence"/>
</dbReference>
<keyword evidence="1" id="KW-0472">Membrane</keyword>